<evidence type="ECO:0000259" key="1">
    <source>
        <dbReference type="Pfam" id="PF03372"/>
    </source>
</evidence>
<sequence>MEVQGWKKKCRTLDSTLAAKAPEEEEEAACTPTIKVVDPIATTPSPRRRPCDDNALPIDINTASGADLRRVPGVGLVLSERIIAHRPYRSIDALVYVPGIGVRSFAKMRPWLAPLQPHVAPAMLCERVPASRQLHFPKGAPTYAIASWNLCNLSKKRPTDSLRLIAEIFAPFDLVALQEVRDTLVLKKLRALLRGWDYVVSGRVGGAARGEYFAFFYRKAKWHRPTVQHLPEAHDGLDALHRRPFVVQAHSVCSRLAMTLVNVHIVFGREAGRRKREVDGLVALTAALHGHVVLLGDFNLPPFDLGLSTARWLPLINAPLTTTIGNNLYDNIWVRGTEDMIFGDFAFCAGVDRVDQRYFPATKQRAKEARLQCCSVLSDHCPVITL</sequence>
<dbReference type="PANTHER" id="PTHR21180:SF32">
    <property type="entry name" value="ENDONUCLEASE_EXONUCLEASE_PHOSPHATASE FAMILY DOMAIN-CONTAINING PROTEIN 1"/>
    <property type="match status" value="1"/>
</dbReference>
<evidence type="ECO:0000313" key="3">
    <source>
        <dbReference type="Proteomes" id="UP000030745"/>
    </source>
</evidence>
<dbReference type="AlphaFoldDB" id="A0A067CCH9"/>
<protein>
    <recommendedName>
        <fullName evidence="1">Endonuclease/exonuclease/phosphatase domain-containing protein</fullName>
    </recommendedName>
</protein>
<reference evidence="2 3" key="1">
    <citation type="journal article" date="2013" name="PLoS Genet.">
        <title>Distinctive expansion of potential virulence genes in the genome of the oomycete fish pathogen Saprolegnia parasitica.</title>
        <authorList>
            <person name="Jiang R.H."/>
            <person name="de Bruijn I."/>
            <person name="Haas B.J."/>
            <person name="Belmonte R."/>
            <person name="Lobach L."/>
            <person name="Christie J."/>
            <person name="van den Ackerveken G."/>
            <person name="Bottin A."/>
            <person name="Bulone V."/>
            <person name="Diaz-Moreno S.M."/>
            <person name="Dumas B."/>
            <person name="Fan L."/>
            <person name="Gaulin E."/>
            <person name="Govers F."/>
            <person name="Grenville-Briggs L.J."/>
            <person name="Horner N.R."/>
            <person name="Levin J.Z."/>
            <person name="Mammella M."/>
            <person name="Meijer H.J."/>
            <person name="Morris P."/>
            <person name="Nusbaum C."/>
            <person name="Oome S."/>
            <person name="Phillips A.J."/>
            <person name="van Rooyen D."/>
            <person name="Rzeszutek E."/>
            <person name="Saraiva M."/>
            <person name="Secombes C.J."/>
            <person name="Seidl M.F."/>
            <person name="Snel B."/>
            <person name="Stassen J.H."/>
            <person name="Sykes S."/>
            <person name="Tripathy S."/>
            <person name="van den Berg H."/>
            <person name="Vega-Arreguin J.C."/>
            <person name="Wawra S."/>
            <person name="Young S.K."/>
            <person name="Zeng Q."/>
            <person name="Dieguez-Uribeondo J."/>
            <person name="Russ C."/>
            <person name="Tyler B.M."/>
            <person name="van West P."/>
        </authorList>
    </citation>
    <scope>NUCLEOTIDE SEQUENCE [LARGE SCALE GENOMIC DNA]</scope>
    <source>
        <strain evidence="2 3">CBS 223.65</strain>
    </source>
</reference>
<dbReference type="Pfam" id="PF12836">
    <property type="entry name" value="HHH_3"/>
    <property type="match status" value="1"/>
</dbReference>
<dbReference type="OrthoDB" id="6237065at2759"/>
<dbReference type="EMBL" id="KK583212">
    <property type="protein sequence ID" value="KDO28168.1"/>
    <property type="molecule type" value="Genomic_DNA"/>
</dbReference>
<evidence type="ECO:0000313" key="2">
    <source>
        <dbReference type="EMBL" id="KDO28168.1"/>
    </source>
</evidence>
<gene>
    <name evidence="2" type="ORF">SPRG_06215</name>
</gene>
<dbReference type="Pfam" id="PF03372">
    <property type="entry name" value="Exo_endo_phos"/>
    <property type="match status" value="1"/>
</dbReference>
<dbReference type="PANTHER" id="PTHR21180">
    <property type="entry name" value="ENDONUCLEASE/EXONUCLEASE/PHOSPHATASE FAMILY DOMAIN-CONTAINING PROTEIN 1"/>
    <property type="match status" value="1"/>
</dbReference>
<dbReference type="GeneID" id="24128574"/>
<dbReference type="SUPFAM" id="SSF56219">
    <property type="entry name" value="DNase I-like"/>
    <property type="match status" value="1"/>
</dbReference>
<dbReference type="OMA" id="PAMLCER"/>
<dbReference type="InterPro" id="IPR010994">
    <property type="entry name" value="RuvA_2-like"/>
</dbReference>
<organism evidence="2 3">
    <name type="scientific">Saprolegnia parasitica (strain CBS 223.65)</name>
    <dbReference type="NCBI Taxonomy" id="695850"/>
    <lineage>
        <taxon>Eukaryota</taxon>
        <taxon>Sar</taxon>
        <taxon>Stramenopiles</taxon>
        <taxon>Oomycota</taxon>
        <taxon>Saprolegniomycetes</taxon>
        <taxon>Saprolegniales</taxon>
        <taxon>Saprolegniaceae</taxon>
        <taxon>Saprolegnia</taxon>
    </lineage>
</organism>
<dbReference type="InterPro" id="IPR036691">
    <property type="entry name" value="Endo/exonu/phosph_ase_sf"/>
</dbReference>
<dbReference type="InterPro" id="IPR005135">
    <property type="entry name" value="Endo/exonuclease/phosphatase"/>
</dbReference>
<proteinExistence type="predicted"/>
<dbReference type="STRING" id="695850.A0A067CCH9"/>
<accession>A0A067CCH9</accession>
<dbReference type="VEuPathDB" id="FungiDB:SPRG_06215"/>
<feature type="domain" description="Endonuclease/exonuclease/phosphatase" evidence="1">
    <location>
        <begin position="146"/>
        <end position="335"/>
    </location>
</feature>
<keyword evidence="3" id="KW-1185">Reference proteome</keyword>
<dbReference type="GO" id="GO:0003824">
    <property type="term" value="F:catalytic activity"/>
    <property type="evidence" value="ECO:0007669"/>
    <property type="project" value="InterPro"/>
</dbReference>
<name>A0A067CCH9_SAPPC</name>
<dbReference type="KEGG" id="spar:SPRG_06215"/>
<dbReference type="Proteomes" id="UP000030745">
    <property type="component" value="Unassembled WGS sequence"/>
</dbReference>
<dbReference type="RefSeq" id="XP_012200995.1">
    <property type="nucleotide sequence ID" value="XM_012345605.1"/>
</dbReference>
<dbReference type="InterPro" id="IPR051675">
    <property type="entry name" value="Endo/Exo/Phosphatase_dom_1"/>
</dbReference>
<dbReference type="Gene3D" id="1.10.150.320">
    <property type="entry name" value="Photosystem II 12 kDa extrinsic protein"/>
    <property type="match status" value="1"/>
</dbReference>
<dbReference type="SUPFAM" id="SSF47781">
    <property type="entry name" value="RuvA domain 2-like"/>
    <property type="match status" value="1"/>
</dbReference>
<dbReference type="Gene3D" id="3.60.10.10">
    <property type="entry name" value="Endonuclease/exonuclease/phosphatase"/>
    <property type="match status" value="1"/>
</dbReference>